<evidence type="ECO:0000313" key="7">
    <source>
        <dbReference type="Proteomes" id="UP000007879"/>
    </source>
</evidence>
<dbReference type="GO" id="GO:0003746">
    <property type="term" value="F:translation elongation factor activity"/>
    <property type="evidence" value="ECO:0007669"/>
    <property type="project" value="UniProtKB-UniRule"/>
</dbReference>
<keyword evidence="4" id="KW-0496">Mitochondrion</keyword>
<dbReference type="EnsemblMetazoa" id="XM_019997931.1">
    <property type="protein sequence ID" value="XP_019853490.1"/>
    <property type="gene ID" value="LOC105313176"/>
</dbReference>
<keyword evidence="3 4" id="KW-0648">Protein biosynthesis</keyword>
<protein>
    <recommendedName>
        <fullName evidence="4">Elongation factor Ts, mitochondrial</fullName>
        <shortName evidence="4">EF-Ts</shortName>
        <shortName evidence="4">EF-TsMt</shortName>
    </recommendedName>
</protein>
<dbReference type="eggNOG" id="KOG1071">
    <property type="taxonomic scope" value="Eukaryota"/>
</dbReference>
<dbReference type="SUPFAM" id="SSF46934">
    <property type="entry name" value="UBA-like"/>
    <property type="match status" value="1"/>
</dbReference>
<comment type="function">
    <text evidence="4">Associates with the EF-Tu.GDP complex and induces the exchange of GDP to GTP. It remains bound to the aminoacyl-tRNA.EF-Tu.GTP complex up to the GTP hydrolysis stage on the ribosome.</text>
</comment>
<keyword evidence="2 4" id="KW-0251">Elongation factor</keyword>
<organism evidence="6">
    <name type="scientific">Amphimedon queenslandica</name>
    <name type="common">Sponge</name>
    <dbReference type="NCBI Taxonomy" id="400682"/>
    <lineage>
        <taxon>Eukaryota</taxon>
        <taxon>Metazoa</taxon>
        <taxon>Porifera</taxon>
        <taxon>Demospongiae</taxon>
        <taxon>Heteroscleromorpha</taxon>
        <taxon>Haplosclerida</taxon>
        <taxon>Niphatidae</taxon>
        <taxon>Amphimedon</taxon>
    </lineage>
</organism>
<dbReference type="GO" id="GO:0005739">
    <property type="term" value="C:mitochondrion"/>
    <property type="evidence" value="ECO:0007669"/>
    <property type="project" value="UniProtKB-SubCell"/>
</dbReference>
<evidence type="ECO:0000256" key="2">
    <source>
        <dbReference type="ARBA" id="ARBA00022768"/>
    </source>
</evidence>
<name>A0A1X7UML5_AMPQE</name>
<dbReference type="SUPFAM" id="SSF54713">
    <property type="entry name" value="Elongation factor Ts (EF-Ts), dimerisation domain"/>
    <property type="match status" value="1"/>
</dbReference>
<feature type="domain" description="Translation elongation factor EFTs/EF1B dimerisation" evidence="5">
    <location>
        <begin position="81"/>
        <end position="202"/>
    </location>
</feature>
<evidence type="ECO:0000313" key="6">
    <source>
        <dbReference type="EnsemblMetazoa" id="Aqu2.1.28652_001"/>
    </source>
</evidence>
<dbReference type="InParanoid" id="A0A1X7UML5"/>
<keyword evidence="7" id="KW-1185">Reference proteome</keyword>
<evidence type="ECO:0000256" key="4">
    <source>
        <dbReference type="HAMAP-Rule" id="MF_03135"/>
    </source>
</evidence>
<dbReference type="STRING" id="400682.A0A1X7UML5"/>
<dbReference type="Pfam" id="PF25025">
    <property type="entry name" value="EF-Ts_N"/>
    <property type="match status" value="1"/>
</dbReference>
<comment type="subcellular location">
    <subcellularLocation>
        <location evidence="4">Mitochondrion</location>
    </subcellularLocation>
</comment>
<dbReference type="HAMAP" id="MF_00050">
    <property type="entry name" value="EF_Ts"/>
    <property type="match status" value="1"/>
</dbReference>
<dbReference type="PANTHER" id="PTHR11741">
    <property type="entry name" value="ELONGATION FACTOR TS"/>
    <property type="match status" value="1"/>
</dbReference>
<sequence length="313" mass="34118">MWLRFSRFYSSVSSSPLAVLRKKTGYQLSKCKEALSLHNNDLSLAEEWLKEQARKEGWIKADLPRATTQGVIAACVDGNAATMLEVNCETDFVARNQNFLQYVSEAARATADHLMCNPPSDPQQHLKPEDLASFRGPGGNLLGDMTAEKIGLLGEKINLTRGYHMRLDGGRKEEGFISSYVYNGLYVSGVGMGRYGCIVHLINKPQPVTWNTEESTSNGSNTDLDDNENGVNASFTLKADKDNVAPLSSASLGDQLAQHIVGCNPRLIGGGGEEDLLTQRFLFDGSVPVGEWLRSHGLSVGSFVRFGVGDTNQ</sequence>
<reference evidence="7" key="1">
    <citation type="journal article" date="2010" name="Nature">
        <title>The Amphimedon queenslandica genome and the evolution of animal complexity.</title>
        <authorList>
            <person name="Srivastava M."/>
            <person name="Simakov O."/>
            <person name="Chapman J."/>
            <person name="Fahey B."/>
            <person name="Gauthier M.E."/>
            <person name="Mitros T."/>
            <person name="Richards G.S."/>
            <person name="Conaco C."/>
            <person name="Dacre M."/>
            <person name="Hellsten U."/>
            <person name="Larroux C."/>
            <person name="Putnam N.H."/>
            <person name="Stanke M."/>
            <person name="Adamska M."/>
            <person name="Darling A."/>
            <person name="Degnan S.M."/>
            <person name="Oakley T.H."/>
            <person name="Plachetzki D.C."/>
            <person name="Zhai Y."/>
            <person name="Adamski M."/>
            <person name="Calcino A."/>
            <person name="Cummins S.F."/>
            <person name="Goodstein D.M."/>
            <person name="Harris C."/>
            <person name="Jackson D.J."/>
            <person name="Leys S.P."/>
            <person name="Shu S."/>
            <person name="Woodcroft B.J."/>
            <person name="Vervoort M."/>
            <person name="Kosik K.S."/>
            <person name="Manning G."/>
            <person name="Degnan B.M."/>
            <person name="Rokhsar D.S."/>
        </authorList>
    </citation>
    <scope>NUCLEOTIDE SEQUENCE [LARGE SCALE GENOMIC DNA]</scope>
</reference>
<dbReference type="Gene3D" id="3.30.479.20">
    <property type="entry name" value="Elongation factor Ts, dimerisation domain"/>
    <property type="match status" value="2"/>
</dbReference>
<evidence type="ECO:0000256" key="3">
    <source>
        <dbReference type="ARBA" id="ARBA00022917"/>
    </source>
</evidence>
<dbReference type="PROSITE" id="PS01127">
    <property type="entry name" value="EF_TS_2"/>
    <property type="match status" value="1"/>
</dbReference>
<accession>A0A1X7UML5</accession>
<dbReference type="InterPro" id="IPR009060">
    <property type="entry name" value="UBA-like_sf"/>
</dbReference>
<dbReference type="Proteomes" id="UP000007879">
    <property type="component" value="Unassembled WGS sequence"/>
</dbReference>
<dbReference type="EnsemblMetazoa" id="Aqu2.1.28652_001">
    <property type="protein sequence ID" value="Aqu2.1.28652_001"/>
    <property type="gene ID" value="Aqu2.1.28652"/>
</dbReference>
<dbReference type="OrthoDB" id="277235at2759"/>
<evidence type="ECO:0000256" key="1">
    <source>
        <dbReference type="ARBA" id="ARBA00005532"/>
    </source>
</evidence>
<comment type="similarity">
    <text evidence="1 4">Belongs to the EF-Ts family.</text>
</comment>
<proteinExistence type="inferred from homology"/>
<dbReference type="AlphaFoldDB" id="A0A1X7UML5"/>
<dbReference type="KEGG" id="aqu:105313176"/>
<dbReference type="InterPro" id="IPR018101">
    <property type="entry name" value="Transl_elong_Ts_CS"/>
</dbReference>
<evidence type="ECO:0000259" key="5">
    <source>
        <dbReference type="Pfam" id="PF00889"/>
    </source>
</evidence>
<reference evidence="6" key="2">
    <citation type="submission" date="2017-05" db="UniProtKB">
        <authorList>
            <consortium name="EnsemblMetazoa"/>
        </authorList>
    </citation>
    <scope>IDENTIFICATION</scope>
</reference>
<dbReference type="CDD" id="cd14275">
    <property type="entry name" value="UBA_EF-Ts"/>
    <property type="match status" value="1"/>
</dbReference>
<dbReference type="InterPro" id="IPR036402">
    <property type="entry name" value="EF-Ts_dimer_sf"/>
</dbReference>
<dbReference type="GO" id="GO:0070125">
    <property type="term" value="P:mitochondrial translational elongation"/>
    <property type="evidence" value="ECO:0007669"/>
    <property type="project" value="TreeGrafter"/>
</dbReference>
<dbReference type="InterPro" id="IPR001816">
    <property type="entry name" value="Transl_elong_EFTs/EF1B"/>
</dbReference>
<dbReference type="PANTHER" id="PTHR11741:SF0">
    <property type="entry name" value="ELONGATION FACTOR TS, MITOCHONDRIAL"/>
    <property type="match status" value="1"/>
</dbReference>
<dbReference type="Gene3D" id="1.10.8.10">
    <property type="entry name" value="DNA helicase RuvA subunit, C-terminal domain"/>
    <property type="match status" value="1"/>
</dbReference>
<dbReference type="InterPro" id="IPR014039">
    <property type="entry name" value="Transl_elong_EFTs/EF1B_dimer"/>
</dbReference>
<gene>
    <name evidence="6" type="primary">105313176</name>
</gene>
<dbReference type="Pfam" id="PF00889">
    <property type="entry name" value="EF_TS"/>
    <property type="match status" value="1"/>
</dbReference>